<reference evidence="1" key="1">
    <citation type="submission" date="2003-02" db="EMBL/GenBank/DDBJ databases">
        <title>70 kDa protein of Xanthomonas sp.</title>
        <authorList>
            <person name="Jendrossek D."/>
            <person name="Reinhardt S."/>
        </authorList>
    </citation>
    <scope>NUCLEOTIDE SEQUENCE</scope>
    <source>
        <strain evidence="1">35Y</strain>
    </source>
</reference>
<feature type="disulfide bond" evidence="3">
    <location>
        <begin position="590"/>
        <end position="602"/>
    </location>
</feature>
<feature type="binding site" evidence="3">
    <location>
        <position position="410"/>
    </location>
    <ligand>
        <name>heme c</name>
        <dbReference type="ChEBI" id="CHEBI:61717"/>
        <label>2</label>
        <note>axial binding residue</note>
    </ligand>
    <ligandPart>
        <name>Fe</name>
        <dbReference type="ChEBI" id="CHEBI:18248"/>
    </ligandPart>
</feature>
<feature type="binding site" evidence="3">
    <location>
        <position position="533"/>
    </location>
    <ligand>
        <name>heme c</name>
        <dbReference type="ChEBI" id="CHEBI:61717"/>
        <label>2</label>
    </ligand>
</feature>
<keyword evidence="3" id="KW-0408">Iron</keyword>
<dbReference type="GO" id="GO:0004130">
    <property type="term" value="F:cytochrome-c peroxidase activity"/>
    <property type="evidence" value="ECO:0007669"/>
    <property type="project" value="TreeGrafter"/>
</dbReference>
<reference evidence="3" key="4">
    <citation type="journal article" date="2013" name="Proc. Natl. Acad. Sci. U.S.A.">
        <title>Structure of the processive rubber oxygenase RoxA from Xanthomonas sp.</title>
        <authorList>
            <person name="Seidel J."/>
            <person name="Schmitt G."/>
            <person name="Hoffmann M."/>
            <person name="Jendrossek D."/>
            <person name="Einsle O."/>
        </authorList>
    </citation>
    <scope>X-RAY CRYSTALLOGRAPHY (1.80 ANGSTROMS) OF 17-678 IN COMPLEX WITH HEME C</scope>
    <scope>DISULFIDE BONDS</scope>
</reference>
<keyword evidence="3" id="KW-0349">Heme</keyword>
<dbReference type="EMBL" id="KC980911">
    <property type="protein sequence ID" value="AGT20506.1"/>
    <property type="molecule type" value="Genomic_DNA"/>
</dbReference>
<accession>Q7X0P3</accession>
<feature type="binding site" evidence="3">
    <location>
        <position position="448"/>
    </location>
    <ligand>
        <name>heme c</name>
        <dbReference type="ChEBI" id="CHEBI:61717"/>
        <label>1</label>
    </ligand>
</feature>
<reference evidence="2" key="3">
    <citation type="journal article" date="2013" name="Appl. Environ. Microbiol.">
        <title>Functional Identification of Rubber Oxygenase (RoxA) in Soil and Marine Myxobacteria.</title>
        <authorList>
            <person name="Birke J."/>
            <person name="Rother W."/>
            <person name="Schmitt G."/>
            <person name="Jendrossek D."/>
        </authorList>
    </citation>
    <scope>NUCLEOTIDE SEQUENCE</scope>
    <source>
        <strain evidence="2">35Y</strain>
    </source>
</reference>
<dbReference type="SMR" id="Q7X0P3"/>
<feature type="binding site" evidence="3">
    <location>
        <position position="210"/>
    </location>
    <ligand>
        <name>heme c</name>
        <dbReference type="ChEBI" id="CHEBI:61717"/>
        <label>1</label>
        <note>covalent</note>
    </ligand>
</feature>
<feature type="binding site" evidence="3">
    <location>
        <position position="532"/>
    </location>
    <ligand>
        <name>heme c</name>
        <dbReference type="ChEBI" id="CHEBI:61717"/>
        <label>2</label>
    </ligand>
</feature>
<dbReference type="GO" id="GO:0009055">
    <property type="term" value="F:electron transfer activity"/>
    <property type="evidence" value="ECO:0007669"/>
    <property type="project" value="InterPro"/>
</dbReference>
<feature type="binding site" evidence="3">
    <location>
        <position position="207"/>
    </location>
    <ligand>
        <name>heme c</name>
        <dbReference type="ChEBI" id="CHEBI:61717"/>
        <label>1</label>
        <note>covalent</note>
    </ligand>
</feature>
<feature type="binding site" evidence="3">
    <location>
        <position position="318"/>
    </location>
    <ligand>
        <name>heme c</name>
        <dbReference type="ChEBI" id="CHEBI:61717"/>
        <label>1</label>
    </ligand>
</feature>
<feature type="binding site" evidence="3">
    <location>
        <position position="302"/>
    </location>
    <ligand>
        <name>heme c</name>
        <dbReference type="ChEBI" id="CHEBI:61717"/>
        <label>1</label>
    </ligand>
</feature>
<dbReference type="AlphaFoldDB" id="Q7X0P3"/>
<dbReference type="Gene3D" id="1.10.760.10">
    <property type="entry name" value="Cytochrome c-like domain"/>
    <property type="match status" value="1"/>
</dbReference>
<dbReference type="GO" id="GO:0046872">
    <property type="term" value="F:metal ion binding"/>
    <property type="evidence" value="ECO:0007669"/>
    <property type="project" value="UniProtKB-KW"/>
</dbReference>
<keyword evidence="3" id="KW-0479">Metal-binding</keyword>
<dbReference type="EMBL" id="AY230855">
    <property type="protein sequence ID" value="AAP41848.1"/>
    <property type="molecule type" value="Genomic_DNA"/>
</dbReference>
<feature type="binding site" evidence="3">
    <location>
        <position position="657"/>
    </location>
    <ligand>
        <name>heme c</name>
        <dbReference type="ChEBI" id="CHEBI:61717"/>
        <label>2</label>
        <note>axial binding residue</note>
    </ligand>
    <ligandPart>
        <name>Fe</name>
        <dbReference type="ChEBI" id="CHEBI:18248"/>
    </ligandPart>
</feature>
<dbReference type="PDB" id="4B2N">
    <property type="method" value="X-ray"/>
    <property type="resolution" value="1.80 A"/>
    <property type="chains" value="A/B=17-678"/>
</dbReference>
<reference evidence="2" key="2">
    <citation type="journal article" date="2005" name="Appl. Environ. Microbiol.">
        <title>Heme-dependent rubber oxygenase RoxA of Xanthomonas sp. cleaves the carbon backbone of poly(cis-1,4-Isoprene) by a dioxygenase mechanism.</title>
        <authorList>
            <person name="Braaz R."/>
            <person name="Armbruster W."/>
            <person name="Jendrossek D."/>
        </authorList>
    </citation>
    <scope>NUCLEOTIDE SEQUENCE</scope>
    <source>
        <strain evidence="2">35Y</strain>
    </source>
</reference>
<dbReference type="PANTHER" id="PTHR30600:SF9">
    <property type="entry name" value="BLR7738 PROTEIN"/>
    <property type="match status" value="1"/>
</dbReference>
<feature type="binding site" evidence="3">
    <location>
        <position position="310"/>
    </location>
    <ligand>
        <name>heme c</name>
        <dbReference type="ChEBI" id="CHEBI:61717"/>
        <label>1</label>
    </ligand>
</feature>
<evidence type="ECO:0007829" key="3">
    <source>
        <dbReference type="PDB" id="4B2N"/>
    </source>
</evidence>
<keyword evidence="3" id="KW-0002">3D-structure</keyword>
<feature type="binding site" evidence="3">
    <location>
        <position position="317"/>
    </location>
    <ligand>
        <name>heme c</name>
        <dbReference type="ChEBI" id="CHEBI:61717"/>
        <label>1</label>
    </ligand>
</feature>
<dbReference type="PDBsum" id="4B2N"/>
<dbReference type="GO" id="GO:0020037">
    <property type="term" value="F:heme binding"/>
    <property type="evidence" value="ECO:0007669"/>
    <property type="project" value="InterPro"/>
</dbReference>
<dbReference type="InterPro" id="IPR051395">
    <property type="entry name" value="Cytochrome_c_Peroxidase/MauG"/>
</dbReference>
<feature type="binding site" evidence="3">
    <location>
        <position position="406"/>
    </location>
    <ligand>
        <name>heme c</name>
        <dbReference type="ChEBI" id="CHEBI:61717"/>
        <label>2</label>
        <note>covalent</note>
    </ligand>
</feature>
<dbReference type="InterPro" id="IPR036909">
    <property type="entry name" value="Cyt_c-like_dom_sf"/>
</dbReference>
<gene>
    <name evidence="2" type="primary">roxA</name>
</gene>
<feature type="disulfide bond" evidence="3">
    <location>
        <begin position="48"/>
        <end position="104"/>
    </location>
</feature>
<sequence>MIARRLGLRRAWAALALTPILFIGQGAGGQALPLLDQASIRSPLMVGCNGKPDSTPLPVDPRSLVKQGVNSNPNAALQFNAYFVDLHNPPPPFVNRLPPRPTTCGQFRASATRGRVNLEERQFFQPMALATSYHFIFLQWGYLIRPPDFEEQVSKRYGLYPAPFRNPYPLPGEDPNQTNGGSGQLPLGLIQGKDDNGRWTGLIGASCSACHDSRLGTASEASFKWGLPNSANDAGLLASDMFRTTPITALGNLLPLPWSTGRGSSDAIGLISLLPALFDMETLTLAPSLLEYVADAPHAGMTKAPAWWARAFKTRQFWDGSLSSDNVHSEMAFGVANIFRDANARRGLEDEFEDINNFLISLSPATYPKTINTALAEQGAVIYHERDLWASGANGAIPKPAGNGSCASCHGVYSPRHAADPNYLPDPRLKGVAAVVTPIETIRTDPRRMRLMADERQRRAWNSGWWAYNNLSPSWTGYPSDNIVASELRRVPRAIYNNGGPIYSPLGPNIWEEPTGYIAPPLYGAWATAPYFHNGSVPNLWGVLKPSDRPKLWKRPYTAAGIGGKNAGYDYSFASYDWQKLGWKYTAVACNNSIFTSPFLPCTHNMATIDILYSMWDNVAAQYLNLAYQSPPPITDQQIKSRMVYNSYLYGNDNGGHDFTQSLTDSERWALIEYIKTL</sequence>
<dbReference type="BRENDA" id="1.13.11.85">
    <property type="organism ID" value="6720"/>
</dbReference>
<feature type="binding site" evidence="3">
    <location>
        <position position="313"/>
    </location>
    <ligand>
        <name>heme c</name>
        <dbReference type="ChEBI" id="CHEBI:61717"/>
        <label>1</label>
    </ligand>
</feature>
<dbReference type="PANTHER" id="PTHR30600">
    <property type="entry name" value="CYTOCHROME C PEROXIDASE-RELATED"/>
    <property type="match status" value="1"/>
</dbReference>
<dbReference type="BRENDA" id="1.13.11.87">
    <property type="organism ID" value="15405"/>
</dbReference>
<dbReference type="Pfam" id="PF21419">
    <property type="entry name" value="RoxA-like_Cyt-c"/>
    <property type="match status" value="1"/>
</dbReference>
<proteinExistence type="evidence at protein level"/>
<dbReference type="SUPFAM" id="SSF46626">
    <property type="entry name" value="Cytochrome c"/>
    <property type="match status" value="1"/>
</dbReference>
<evidence type="ECO:0000313" key="2">
    <source>
        <dbReference type="EMBL" id="AGT20506.1"/>
    </source>
</evidence>
<feature type="binding site" evidence="3">
    <location>
        <position position="211"/>
    </location>
    <ligand>
        <name>heme c</name>
        <dbReference type="ChEBI" id="CHEBI:61717"/>
        <label>1</label>
        <note>axial binding residue</note>
    </ligand>
    <ligandPart>
        <name>Fe</name>
        <dbReference type="ChEBI" id="CHEBI:18248"/>
    </ligandPart>
</feature>
<dbReference type="BioCyc" id="MetaCyc:MONOMER-20300"/>
<feature type="binding site" evidence="3">
    <location>
        <position position="444"/>
    </location>
    <ligand>
        <name>heme c</name>
        <dbReference type="ChEBI" id="CHEBI:61717"/>
        <label>2</label>
    </ligand>
</feature>
<feature type="binding site" evidence="3">
    <location>
        <position position="409"/>
    </location>
    <ligand>
        <name>heme c</name>
        <dbReference type="ChEBI" id="CHEBI:61717"/>
        <label>2</label>
        <note>covalent</note>
    </ligand>
</feature>
<evidence type="ECO:0000313" key="1">
    <source>
        <dbReference type="EMBL" id="AAP41848.1"/>
    </source>
</evidence>
<organism evidence="1">
    <name type="scientific">Xanthomonas sp. 35Y</name>
    <dbReference type="NCBI Taxonomy" id="230757"/>
    <lineage>
        <taxon>Bacteria</taxon>
        <taxon>Pseudomonadati</taxon>
        <taxon>Pseudomonadota</taxon>
        <taxon>Gammaproteobacteria</taxon>
        <taxon>Lysobacterales</taxon>
        <taxon>Lysobacteraceae</taxon>
        <taxon>Xanthomonas</taxon>
    </lineage>
</organism>
<protein>
    <submittedName>
        <fullName evidence="1">70 kDa protein</fullName>
    </submittedName>
    <submittedName>
        <fullName evidence="2">Rubber oxygenase A</fullName>
    </submittedName>
</protein>
<dbReference type="KEGG" id="ag:AGT20506"/>
<name>Q7X0P3_9XANT</name>